<evidence type="ECO:0000256" key="3">
    <source>
        <dbReference type="ARBA" id="ARBA00022840"/>
    </source>
</evidence>
<gene>
    <name evidence="9" type="ORF">PILCRDRAFT_78067</name>
</gene>
<keyword evidence="10" id="KW-1185">Reference proteome</keyword>
<evidence type="ECO:0000256" key="5">
    <source>
        <dbReference type="ARBA" id="ARBA00034808"/>
    </source>
</evidence>
<proteinExistence type="inferred from homology"/>
<evidence type="ECO:0000259" key="8">
    <source>
        <dbReference type="PROSITE" id="PS51194"/>
    </source>
</evidence>
<reference evidence="10" key="2">
    <citation type="submission" date="2015-01" db="EMBL/GenBank/DDBJ databases">
        <title>Evolutionary Origins and Diversification of the Mycorrhizal Mutualists.</title>
        <authorList>
            <consortium name="DOE Joint Genome Institute"/>
            <consortium name="Mycorrhizal Genomics Consortium"/>
            <person name="Kohler A."/>
            <person name="Kuo A."/>
            <person name="Nagy L.G."/>
            <person name="Floudas D."/>
            <person name="Copeland A."/>
            <person name="Barry K.W."/>
            <person name="Cichocki N."/>
            <person name="Veneault-Fourrey C."/>
            <person name="LaButti K."/>
            <person name="Lindquist E.A."/>
            <person name="Lipzen A."/>
            <person name="Lundell T."/>
            <person name="Morin E."/>
            <person name="Murat C."/>
            <person name="Riley R."/>
            <person name="Ohm R."/>
            <person name="Sun H."/>
            <person name="Tunlid A."/>
            <person name="Henrissat B."/>
            <person name="Grigoriev I.V."/>
            <person name="Hibbett D.S."/>
            <person name="Martin F."/>
        </authorList>
    </citation>
    <scope>NUCLEOTIDE SEQUENCE [LARGE SCALE GENOMIC DNA]</scope>
    <source>
        <strain evidence="10">F 1598</strain>
    </source>
</reference>
<dbReference type="Gene3D" id="3.40.50.300">
    <property type="entry name" value="P-loop containing nucleotide triphosphate hydrolases"/>
    <property type="match status" value="2"/>
</dbReference>
<feature type="region of interest" description="Disordered" evidence="6">
    <location>
        <begin position="369"/>
        <end position="435"/>
    </location>
</feature>
<evidence type="ECO:0000256" key="1">
    <source>
        <dbReference type="ARBA" id="ARBA00005446"/>
    </source>
</evidence>
<dbReference type="GO" id="GO:0005524">
    <property type="term" value="F:ATP binding"/>
    <property type="evidence" value="ECO:0007669"/>
    <property type="project" value="UniProtKB-KW"/>
</dbReference>
<feature type="domain" description="Helicase ATP-binding" evidence="7">
    <location>
        <begin position="28"/>
        <end position="200"/>
    </location>
</feature>
<dbReference type="AlphaFoldDB" id="A0A0C3F8K6"/>
<reference evidence="9 10" key="1">
    <citation type="submission" date="2014-04" db="EMBL/GenBank/DDBJ databases">
        <authorList>
            <consortium name="DOE Joint Genome Institute"/>
            <person name="Kuo A."/>
            <person name="Tarkka M."/>
            <person name="Buscot F."/>
            <person name="Kohler A."/>
            <person name="Nagy L.G."/>
            <person name="Floudas D."/>
            <person name="Copeland A."/>
            <person name="Barry K.W."/>
            <person name="Cichocki N."/>
            <person name="Veneault-Fourrey C."/>
            <person name="LaButti K."/>
            <person name="Lindquist E.A."/>
            <person name="Lipzen A."/>
            <person name="Lundell T."/>
            <person name="Morin E."/>
            <person name="Murat C."/>
            <person name="Sun H."/>
            <person name="Tunlid A."/>
            <person name="Henrissat B."/>
            <person name="Grigoriev I.V."/>
            <person name="Hibbett D.S."/>
            <person name="Martin F."/>
            <person name="Nordberg H.P."/>
            <person name="Cantor M.N."/>
            <person name="Hua S.X."/>
        </authorList>
    </citation>
    <scope>NUCLEOTIDE SEQUENCE [LARGE SCALE GENOMIC DNA]</scope>
    <source>
        <strain evidence="9 10">F 1598</strain>
    </source>
</reference>
<dbReference type="GO" id="GO:0009378">
    <property type="term" value="F:four-way junction helicase activity"/>
    <property type="evidence" value="ECO:0007669"/>
    <property type="project" value="TreeGrafter"/>
</dbReference>
<feature type="compositionally biased region" description="Basic residues" evidence="6">
    <location>
        <begin position="376"/>
        <end position="385"/>
    </location>
</feature>
<dbReference type="InterPro" id="IPR001650">
    <property type="entry name" value="Helicase_C-like"/>
</dbReference>
<dbReference type="SMART" id="SM00487">
    <property type="entry name" value="DEXDc"/>
    <property type="match status" value="1"/>
</dbReference>
<keyword evidence="3" id="KW-0067">ATP-binding</keyword>
<dbReference type="HOGENOM" id="CLU_001103_19_0_1"/>
<dbReference type="InterPro" id="IPR027417">
    <property type="entry name" value="P-loop_NTPase"/>
</dbReference>
<organism evidence="9 10">
    <name type="scientific">Piloderma croceum (strain F 1598)</name>
    <dbReference type="NCBI Taxonomy" id="765440"/>
    <lineage>
        <taxon>Eukaryota</taxon>
        <taxon>Fungi</taxon>
        <taxon>Dikarya</taxon>
        <taxon>Basidiomycota</taxon>
        <taxon>Agaricomycotina</taxon>
        <taxon>Agaricomycetes</taxon>
        <taxon>Agaricomycetidae</taxon>
        <taxon>Atheliales</taxon>
        <taxon>Atheliaceae</taxon>
        <taxon>Piloderma</taxon>
    </lineage>
</organism>
<keyword evidence="2" id="KW-0547">Nucleotide-binding</keyword>
<dbReference type="GO" id="GO:0005694">
    <property type="term" value="C:chromosome"/>
    <property type="evidence" value="ECO:0007669"/>
    <property type="project" value="TreeGrafter"/>
</dbReference>
<dbReference type="PROSITE" id="PS51194">
    <property type="entry name" value="HELICASE_CTER"/>
    <property type="match status" value="1"/>
</dbReference>
<dbReference type="OrthoDB" id="10261556at2759"/>
<dbReference type="STRING" id="765440.A0A0C3F8K6"/>
<feature type="domain" description="Helicase C-terminal" evidence="8">
    <location>
        <begin position="229"/>
        <end position="383"/>
    </location>
</feature>
<accession>A0A0C3F8K6</accession>
<dbReference type="GO" id="GO:0000724">
    <property type="term" value="P:double-strand break repair via homologous recombination"/>
    <property type="evidence" value="ECO:0007669"/>
    <property type="project" value="TreeGrafter"/>
</dbReference>
<dbReference type="SMART" id="SM00490">
    <property type="entry name" value="HELICc"/>
    <property type="match status" value="1"/>
</dbReference>
<dbReference type="InterPro" id="IPR011545">
    <property type="entry name" value="DEAD/DEAH_box_helicase_dom"/>
</dbReference>
<dbReference type="PANTHER" id="PTHR13710">
    <property type="entry name" value="DNA HELICASE RECQ FAMILY MEMBER"/>
    <property type="match status" value="1"/>
</dbReference>
<evidence type="ECO:0000256" key="4">
    <source>
        <dbReference type="ARBA" id="ARBA00034617"/>
    </source>
</evidence>
<protein>
    <recommendedName>
        <fullName evidence="5">DNA 3'-5' helicase</fullName>
        <ecNumber evidence="5">5.6.2.4</ecNumber>
    </recommendedName>
</protein>
<dbReference type="PANTHER" id="PTHR13710:SF154">
    <property type="entry name" value="RECQ HELICASE, PUTATIVE (AFU_ORTHOLOGUE AFUA_6G14720)-RELATED"/>
    <property type="match status" value="1"/>
</dbReference>
<name>A0A0C3F8K6_PILCF</name>
<dbReference type="Pfam" id="PF00271">
    <property type="entry name" value="Helicase_C"/>
    <property type="match status" value="1"/>
</dbReference>
<feature type="compositionally biased region" description="Basic and acidic residues" evidence="6">
    <location>
        <begin position="386"/>
        <end position="401"/>
    </location>
</feature>
<dbReference type="InterPro" id="IPR014001">
    <property type="entry name" value="Helicase_ATP-bd"/>
</dbReference>
<evidence type="ECO:0000256" key="2">
    <source>
        <dbReference type="ARBA" id="ARBA00022741"/>
    </source>
</evidence>
<dbReference type="PROSITE" id="PS51192">
    <property type="entry name" value="HELICASE_ATP_BIND_1"/>
    <property type="match status" value="1"/>
</dbReference>
<dbReference type="InParanoid" id="A0A0C3F8K6"/>
<evidence type="ECO:0000313" key="10">
    <source>
        <dbReference type="Proteomes" id="UP000054166"/>
    </source>
</evidence>
<evidence type="ECO:0000259" key="7">
    <source>
        <dbReference type="PROSITE" id="PS51192"/>
    </source>
</evidence>
<dbReference type="Proteomes" id="UP000054166">
    <property type="component" value="Unassembled WGS sequence"/>
</dbReference>
<evidence type="ECO:0000313" key="9">
    <source>
        <dbReference type="EMBL" id="KIM76174.1"/>
    </source>
</evidence>
<dbReference type="GO" id="GO:0003676">
    <property type="term" value="F:nucleic acid binding"/>
    <property type="evidence" value="ECO:0007669"/>
    <property type="project" value="InterPro"/>
</dbReference>
<sequence length="479" mass="54578">MPSFAEIRCRTQEILGYRPCLWQIRVVEAILKHDKDIIAIAATGSGKTLTFWMPLLFKKDGIQIVVTPLNILGKQNVNNLAKLGIQGITVTAENATTQTFKDIENLKYQVIVTNIETFDKVDGGFDKLWKHEPFTSRVISIIWDEGHCVSKWADFRPEYKTAGRLQYLIPQHIPFYVTLATLPLIVLDDVKNTLHIRTDSAYIIERSNDRANVSICVREMVHPAKSYLDLAFLIPENPEPGWRPPKFLIFFDDIAESIAVAKFLRKRLPPELRHMIKWFNSDMSAEFRDDESMKLKEGETWGLCCIESFGMGMDLPDIKLIIQWRASCDLCTLWQRFGRAVCDLKLQGQALFLVESKYFAAELKRKAVEREAGKAPPKKRARTSKGARDTSKEVTKEREMVIEGQSSEQDADDVAHVPSTTDAEAAMSTPTGKRGIRKVEEIEPALDDMINTKDRPVQCSRWPLVVYFRQNKNGVLSDL</sequence>
<comment type="similarity">
    <text evidence="1">Belongs to the helicase family. RecQ subfamily.</text>
</comment>
<dbReference type="EC" id="5.6.2.4" evidence="5"/>
<dbReference type="EMBL" id="KN833037">
    <property type="protein sequence ID" value="KIM76174.1"/>
    <property type="molecule type" value="Genomic_DNA"/>
</dbReference>
<dbReference type="Pfam" id="PF00270">
    <property type="entry name" value="DEAD"/>
    <property type="match status" value="1"/>
</dbReference>
<dbReference type="GO" id="GO:0005737">
    <property type="term" value="C:cytoplasm"/>
    <property type="evidence" value="ECO:0007669"/>
    <property type="project" value="TreeGrafter"/>
</dbReference>
<dbReference type="GO" id="GO:0043138">
    <property type="term" value="F:3'-5' DNA helicase activity"/>
    <property type="evidence" value="ECO:0007669"/>
    <property type="project" value="UniProtKB-EC"/>
</dbReference>
<dbReference type="SUPFAM" id="SSF52540">
    <property type="entry name" value="P-loop containing nucleoside triphosphate hydrolases"/>
    <property type="match status" value="1"/>
</dbReference>
<evidence type="ECO:0000256" key="6">
    <source>
        <dbReference type="SAM" id="MobiDB-lite"/>
    </source>
</evidence>
<comment type="catalytic activity">
    <reaction evidence="4">
        <text>Couples ATP hydrolysis with the unwinding of duplex DNA by translocating in the 3'-5' direction.</text>
        <dbReference type="EC" id="5.6.2.4"/>
    </reaction>
</comment>